<dbReference type="SMART" id="SM00267">
    <property type="entry name" value="GGDEF"/>
    <property type="match status" value="1"/>
</dbReference>
<feature type="transmembrane region" description="Helical" evidence="1">
    <location>
        <begin position="21"/>
        <end position="40"/>
    </location>
</feature>
<dbReference type="NCBIfam" id="TIGR00254">
    <property type="entry name" value="GGDEF"/>
    <property type="match status" value="1"/>
</dbReference>
<name>A0A3A9AGA0_9FIRM</name>
<dbReference type="AlphaFoldDB" id="A0A3A9AGA0"/>
<organism evidence="3 4">
    <name type="scientific">Parablautia intestinalis</name>
    <dbReference type="NCBI Taxonomy" id="2320100"/>
    <lineage>
        <taxon>Bacteria</taxon>
        <taxon>Bacillati</taxon>
        <taxon>Bacillota</taxon>
        <taxon>Clostridia</taxon>
        <taxon>Lachnospirales</taxon>
        <taxon>Lachnospiraceae</taxon>
        <taxon>Parablautia</taxon>
    </lineage>
</organism>
<dbReference type="CDD" id="cd01949">
    <property type="entry name" value="GGDEF"/>
    <property type="match status" value="1"/>
</dbReference>
<dbReference type="InterPro" id="IPR043128">
    <property type="entry name" value="Rev_trsase/Diguanyl_cyclase"/>
</dbReference>
<evidence type="ECO:0000259" key="2">
    <source>
        <dbReference type="PROSITE" id="PS50887"/>
    </source>
</evidence>
<dbReference type="OrthoDB" id="9804955at2"/>
<keyword evidence="1" id="KW-1133">Transmembrane helix</keyword>
<feature type="transmembrane region" description="Helical" evidence="1">
    <location>
        <begin position="232"/>
        <end position="254"/>
    </location>
</feature>
<keyword evidence="1" id="KW-0472">Membrane</keyword>
<dbReference type="InterPro" id="IPR050469">
    <property type="entry name" value="Diguanylate_Cyclase"/>
</dbReference>
<dbReference type="PROSITE" id="PS50887">
    <property type="entry name" value="GGDEF"/>
    <property type="match status" value="1"/>
</dbReference>
<evidence type="ECO:0000313" key="4">
    <source>
        <dbReference type="Proteomes" id="UP000280696"/>
    </source>
</evidence>
<dbReference type="RefSeq" id="WP_120470369.1">
    <property type="nucleotide sequence ID" value="NZ_RAYQ01000013.1"/>
</dbReference>
<reference evidence="3 4" key="1">
    <citation type="submission" date="2018-09" db="EMBL/GenBank/DDBJ databases">
        <title>Murine metabolic-syndrome-specific gut microbial biobank.</title>
        <authorList>
            <person name="Liu C."/>
        </authorList>
    </citation>
    <scope>NUCLEOTIDE SEQUENCE [LARGE SCALE GENOMIC DNA]</scope>
    <source>
        <strain evidence="3 4">0.1xD8-82</strain>
    </source>
</reference>
<dbReference type="GO" id="GO:1902201">
    <property type="term" value="P:negative regulation of bacterial-type flagellum-dependent cell motility"/>
    <property type="evidence" value="ECO:0007669"/>
    <property type="project" value="TreeGrafter"/>
</dbReference>
<dbReference type="InterPro" id="IPR029787">
    <property type="entry name" value="Nucleotide_cyclase"/>
</dbReference>
<dbReference type="SUPFAM" id="SSF55073">
    <property type="entry name" value="Nucleotide cyclase"/>
    <property type="match status" value="1"/>
</dbReference>
<dbReference type="GO" id="GO:0043709">
    <property type="term" value="P:cell adhesion involved in single-species biofilm formation"/>
    <property type="evidence" value="ECO:0007669"/>
    <property type="project" value="TreeGrafter"/>
</dbReference>
<dbReference type="Pfam" id="PF00990">
    <property type="entry name" value="GGDEF"/>
    <property type="match status" value="1"/>
</dbReference>
<dbReference type="PANTHER" id="PTHR45138">
    <property type="entry name" value="REGULATORY COMPONENTS OF SENSORY TRANSDUCTION SYSTEM"/>
    <property type="match status" value="1"/>
</dbReference>
<dbReference type="Gene3D" id="3.30.70.270">
    <property type="match status" value="1"/>
</dbReference>
<dbReference type="EMBL" id="RAYQ01000013">
    <property type="protein sequence ID" value="RKI90660.1"/>
    <property type="molecule type" value="Genomic_DNA"/>
</dbReference>
<accession>A0A3A9AGA0</accession>
<dbReference type="GO" id="GO:0052621">
    <property type="term" value="F:diguanylate cyclase activity"/>
    <property type="evidence" value="ECO:0007669"/>
    <property type="project" value="TreeGrafter"/>
</dbReference>
<dbReference type="GO" id="GO:0005886">
    <property type="term" value="C:plasma membrane"/>
    <property type="evidence" value="ECO:0007669"/>
    <property type="project" value="TreeGrafter"/>
</dbReference>
<gene>
    <name evidence="3" type="ORF">D7V94_12780</name>
</gene>
<keyword evidence="4" id="KW-1185">Reference proteome</keyword>
<dbReference type="InterPro" id="IPR000160">
    <property type="entry name" value="GGDEF_dom"/>
</dbReference>
<evidence type="ECO:0000313" key="3">
    <source>
        <dbReference type="EMBL" id="RKI90660.1"/>
    </source>
</evidence>
<evidence type="ECO:0000256" key="1">
    <source>
        <dbReference type="SAM" id="Phobius"/>
    </source>
</evidence>
<dbReference type="FunFam" id="3.30.70.270:FF:000001">
    <property type="entry name" value="Diguanylate cyclase domain protein"/>
    <property type="match status" value="1"/>
</dbReference>
<dbReference type="PANTHER" id="PTHR45138:SF24">
    <property type="entry name" value="DIGUANYLATE CYCLASE DGCC-RELATED"/>
    <property type="match status" value="1"/>
</dbReference>
<comment type="caution">
    <text evidence="3">The sequence shown here is derived from an EMBL/GenBank/DDBJ whole genome shotgun (WGS) entry which is preliminary data.</text>
</comment>
<proteinExistence type="predicted"/>
<dbReference type="Proteomes" id="UP000280696">
    <property type="component" value="Unassembled WGS sequence"/>
</dbReference>
<sequence length="459" mass="52145">MSKEKTERRKDLPRGIRIRTISIWIVASTILVSVLILFGIRSVMNHYHELINMTSEYIHSQNNIMDMSLGSRYLTEQTRFYIITGDSTYADAYFTEADVTRRRDNALQEMSAYLEDTDDASLNLLADALRLSNELMDVEIHAMKLAAVSANADLTSLPSKIQDYPLSEEELQLDPQKKADAAYQLVFGPAYIEMQQKIEAQLQSVSDSVILVCSQRQENSHVSMSRVLNQQLFYTLLVVALVVLAYVMIAVLILKPIRLYINSIENNDALQITGAYEFRYLAITYNNIYEMAAAQQSILRRKAENDALTGLLNRASFEQMKTRLRDLSQPFALLLIDVDVFKSINDTYGHEMGDKALIRVANLLKENFRSTDHVFRIGGDEFAVVVTPIQVENQNIISEKIDNINHALQNPTGDFPRYSLSVGIAFSSDGYTDELFRQADKALYHTKENGRCGYTFFTT</sequence>
<feature type="domain" description="GGDEF" evidence="2">
    <location>
        <begin position="329"/>
        <end position="459"/>
    </location>
</feature>
<protein>
    <submittedName>
        <fullName evidence="3">GGDEF domain-containing protein</fullName>
    </submittedName>
</protein>
<keyword evidence="1" id="KW-0812">Transmembrane</keyword>